<dbReference type="PROSITE" id="PS50943">
    <property type="entry name" value="HTH_CROC1"/>
    <property type="match status" value="1"/>
</dbReference>
<dbReference type="SUPFAM" id="SSF47413">
    <property type="entry name" value="lambda repressor-like DNA-binding domains"/>
    <property type="match status" value="1"/>
</dbReference>
<keyword evidence="1" id="KW-0238">DNA-binding</keyword>
<dbReference type="Pfam" id="PF08671">
    <property type="entry name" value="SinI"/>
    <property type="match status" value="1"/>
</dbReference>
<dbReference type="KEGG" id="bwh:A9C19_06415"/>
<dbReference type="CDD" id="cd00093">
    <property type="entry name" value="HTH_XRE"/>
    <property type="match status" value="1"/>
</dbReference>
<dbReference type="AlphaFoldDB" id="A0A1L3MPZ1"/>
<dbReference type="EMBL" id="CP016020">
    <property type="protein sequence ID" value="APH04409.1"/>
    <property type="molecule type" value="Genomic_DNA"/>
</dbReference>
<dbReference type="GO" id="GO:0003700">
    <property type="term" value="F:DNA-binding transcription factor activity"/>
    <property type="evidence" value="ECO:0007669"/>
    <property type="project" value="TreeGrafter"/>
</dbReference>
<reference evidence="3 4" key="1">
    <citation type="journal article" date="2016" name="Sci. Rep.">
        <title>Complete genome sequence and transcriptomic analysis of a novel marine strain Bacillus weihaiensis reveals the mechanism of brown algae degradation.</title>
        <authorList>
            <person name="Zhu Y."/>
            <person name="Chen P."/>
            <person name="Bao Y."/>
            <person name="Men Y."/>
            <person name="Zeng Y."/>
            <person name="Yang J."/>
            <person name="Sun J."/>
            <person name="Sun Y."/>
        </authorList>
    </citation>
    <scope>NUCLEOTIDE SEQUENCE [LARGE SCALE GENOMIC DNA]</scope>
    <source>
        <strain evidence="3 4">Alg07</strain>
    </source>
</reference>
<dbReference type="PANTHER" id="PTHR46797">
    <property type="entry name" value="HTH-TYPE TRANSCRIPTIONAL REGULATOR"/>
    <property type="match status" value="1"/>
</dbReference>
<name>A0A1L3MPZ1_9BACI</name>
<evidence type="ECO:0000259" key="2">
    <source>
        <dbReference type="PROSITE" id="PS50943"/>
    </source>
</evidence>
<dbReference type="InterPro" id="IPR010982">
    <property type="entry name" value="Lambda_DNA-bd_dom_sf"/>
</dbReference>
<dbReference type="GO" id="GO:0046983">
    <property type="term" value="F:protein dimerization activity"/>
    <property type="evidence" value="ECO:0007669"/>
    <property type="project" value="InterPro"/>
</dbReference>
<dbReference type="GO" id="GO:0005829">
    <property type="term" value="C:cytosol"/>
    <property type="evidence" value="ECO:0007669"/>
    <property type="project" value="TreeGrafter"/>
</dbReference>
<organism evidence="3 4">
    <name type="scientific">Bacillus weihaiensis</name>
    <dbReference type="NCBI Taxonomy" id="1547283"/>
    <lineage>
        <taxon>Bacteria</taxon>
        <taxon>Bacillati</taxon>
        <taxon>Bacillota</taxon>
        <taxon>Bacilli</taxon>
        <taxon>Bacillales</taxon>
        <taxon>Bacillaceae</taxon>
        <taxon>Bacillus</taxon>
    </lineage>
</organism>
<dbReference type="RefSeq" id="WP_072579196.1">
    <property type="nucleotide sequence ID" value="NZ_CP016020.1"/>
</dbReference>
<keyword evidence="4" id="KW-1185">Reference proteome</keyword>
<dbReference type="Proteomes" id="UP000181936">
    <property type="component" value="Chromosome"/>
</dbReference>
<dbReference type="InterPro" id="IPR010981">
    <property type="entry name" value="SinR/SinI_dimer_dom"/>
</dbReference>
<dbReference type="OrthoDB" id="1859224at2"/>
<dbReference type="Pfam" id="PF01381">
    <property type="entry name" value="HTH_3"/>
    <property type="match status" value="1"/>
</dbReference>
<accession>A0A1L3MPZ1</accession>
<dbReference type="STRING" id="1547283.A9C19_06415"/>
<protein>
    <submittedName>
        <fullName evidence="3">Transcriptional regulator</fullName>
    </submittedName>
</protein>
<evidence type="ECO:0000313" key="4">
    <source>
        <dbReference type="Proteomes" id="UP000181936"/>
    </source>
</evidence>
<dbReference type="PANTHER" id="PTHR46797:SF13">
    <property type="entry name" value="HTH-TYPE TRANSCRIPTIONAL REGULATOR SINR"/>
    <property type="match status" value="1"/>
</dbReference>
<feature type="domain" description="HTH cro/C1-type" evidence="2">
    <location>
        <begin position="6"/>
        <end position="61"/>
    </location>
</feature>
<sequence>MLGKRLRELRQEKGYSISELAELSGVSKSYLSYIERDVQKNPSLQFLTKISNTLEVDVHELVGTRSPLIHPHEILKDQEWHQLINYAIKEGMSKNDFKEFIDFLRFKKSRNENNFS</sequence>
<dbReference type="Gene3D" id="1.10.260.40">
    <property type="entry name" value="lambda repressor-like DNA-binding domains"/>
    <property type="match status" value="1"/>
</dbReference>
<evidence type="ECO:0000313" key="3">
    <source>
        <dbReference type="EMBL" id="APH04409.1"/>
    </source>
</evidence>
<dbReference type="InterPro" id="IPR050807">
    <property type="entry name" value="TransReg_Diox_bact_type"/>
</dbReference>
<dbReference type="GO" id="GO:0003677">
    <property type="term" value="F:DNA binding"/>
    <property type="evidence" value="ECO:0007669"/>
    <property type="project" value="UniProtKB-KW"/>
</dbReference>
<gene>
    <name evidence="3" type="ORF">A9C19_06415</name>
</gene>
<dbReference type="InterPro" id="IPR036281">
    <property type="entry name" value="SinR/SinI_dimer_dom_sf"/>
</dbReference>
<dbReference type="SUPFAM" id="SSF47406">
    <property type="entry name" value="SinR repressor dimerisation domain-like"/>
    <property type="match status" value="1"/>
</dbReference>
<dbReference type="SMART" id="SM00530">
    <property type="entry name" value="HTH_XRE"/>
    <property type="match status" value="1"/>
</dbReference>
<proteinExistence type="predicted"/>
<evidence type="ECO:0000256" key="1">
    <source>
        <dbReference type="ARBA" id="ARBA00023125"/>
    </source>
</evidence>
<dbReference type="InterPro" id="IPR001387">
    <property type="entry name" value="Cro/C1-type_HTH"/>
</dbReference>